<keyword evidence="1" id="KW-1133">Transmembrane helix</keyword>
<feature type="transmembrane region" description="Helical" evidence="1">
    <location>
        <begin position="54"/>
        <end position="74"/>
    </location>
</feature>
<feature type="transmembrane region" description="Helical" evidence="1">
    <location>
        <begin position="86"/>
        <end position="106"/>
    </location>
</feature>
<dbReference type="EMBL" id="CAHIKZ030000921">
    <property type="protein sequence ID" value="CAE1245126.1"/>
    <property type="molecule type" value="Genomic_DNA"/>
</dbReference>
<keyword evidence="1" id="KW-0472">Membrane</keyword>
<feature type="transmembrane region" description="Helical" evidence="1">
    <location>
        <begin position="143"/>
        <end position="160"/>
    </location>
</feature>
<name>A0A812BV66_ACAPH</name>
<evidence type="ECO:0000313" key="3">
    <source>
        <dbReference type="Proteomes" id="UP000597762"/>
    </source>
</evidence>
<organism evidence="2 3">
    <name type="scientific">Acanthosepion pharaonis</name>
    <name type="common">Pharaoh cuttlefish</name>
    <name type="synonym">Sepia pharaonis</name>
    <dbReference type="NCBI Taxonomy" id="158019"/>
    <lineage>
        <taxon>Eukaryota</taxon>
        <taxon>Metazoa</taxon>
        <taxon>Spiralia</taxon>
        <taxon>Lophotrochozoa</taxon>
        <taxon>Mollusca</taxon>
        <taxon>Cephalopoda</taxon>
        <taxon>Coleoidea</taxon>
        <taxon>Decapodiformes</taxon>
        <taxon>Sepiida</taxon>
        <taxon>Sepiina</taxon>
        <taxon>Sepiidae</taxon>
        <taxon>Acanthosepion</taxon>
    </lineage>
</organism>
<feature type="transmembrane region" description="Helical" evidence="1">
    <location>
        <begin position="118"/>
        <end position="136"/>
    </location>
</feature>
<dbReference type="AlphaFoldDB" id="A0A812BV66"/>
<evidence type="ECO:0000313" key="2">
    <source>
        <dbReference type="EMBL" id="CAE1245126.1"/>
    </source>
</evidence>
<gene>
    <name evidence="2" type="ORF">SPHA_24633</name>
</gene>
<comment type="caution">
    <text evidence="2">The sequence shown here is derived from an EMBL/GenBank/DDBJ whole genome shotgun (WGS) entry which is preliminary data.</text>
</comment>
<protein>
    <submittedName>
        <fullName evidence="2">Uncharacterized protein</fullName>
    </submittedName>
</protein>
<keyword evidence="3" id="KW-1185">Reference proteome</keyword>
<sequence>MCKGIRRRSVILLLHGGRSLVDKSSLYIFSFSLSLSLSLSIYFLSLFVSFSLSSFSLSDFVIFYFLSFLQFSFFRSFTHPLFNSSFLFGFTLSLSFPCLLFFLLNIPISNLHIFSQSFQTIISSFLVKIWFPFFFLKYLHASNLSINSIFLFAFLCINHVSLKFCFSLYISLSLSLSLFLLSLKFIAVDWLRAICRGNVT</sequence>
<proteinExistence type="predicted"/>
<dbReference type="Proteomes" id="UP000597762">
    <property type="component" value="Unassembled WGS sequence"/>
</dbReference>
<keyword evidence="1" id="KW-0812">Transmembrane</keyword>
<accession>A0A812BV66</accession>
<feature type="transmembrane region" description="Helical" evidence="1">
    <location>
        <begin position="166"/>
        <end position="187"/>
    </location>
</feature>
<evidence type="ECO:0000256" key="1">
    <source>
        <dbReference type="SAM" id="Phobius"/>
    </source>
</evidence>
<reference evidence="2" key="1">
    <citation type="submission" date="2021-01" db="EMBL/GenBank/DDBJ databases">
        <authorList>
            <person name="Li R."/>
            <person name="Bekaert M."/>
        </authorList>
    </citation>
    <scope>NUCLEOTIDE SEQUENCE</scope>
    <source>
        <strain evidence="2">Farmed</strain>
    </source>
</reference>
<feature type="transmembrane region" description="Helical" evidence="1">
    <location>
        <begin position="26"/>
        <end position="48"/>
    </location>
</feature>